<organism evidence="1 2">
    <name type="scientific">Caerostris extrusa</name>
    <name type="common">Bark spider</name>
    <name type="synonym">Caerostris bankana</name>
    <dbReference type="NCBI Taxonomy" id="172846"/>
    <lineage>
        <taxon>Eukaryota</taxon>
        <taxon>Metazoa</taxon>
        <taxon>Ecdysozoa</taxon>
        <taxon>Arthropoda</taxon>
        <taxon>Chelicerata</taxon>
        <taxon>Arachnida</taxon>
        <taxon>Araneae</taxon>
        <taxon>Araneomorphae</taxon>
        <taxon>Entelegynae</taxon>
        <taxon>Araneoidea</taxon>
        <taxon>Araneidae</taxon>
        <taxon>Caerostris</taxon>
    </lineage>
</organism>
<dbReference type="EMBL" id="BPLR01012052">
    <property type="protein sequence ID" value="GIY50953.1"/>
    <property type="molecule type" value="Genomic_DNA"/>
</dbReference>
<evidence type="ECO:0000313" key="1">
    <source>
        <dbReference type="EMBL" id="GIY50953.1"/>
    </source>
</evidence>
<comment type="caution">
    <text evidence="1">The sequence shown here is derived from an EMBL/GenBank/DDBJ whole genome shotgun (WGS) entry which is preliminary data.</text>
</comment>
<proteinExistence type="predicted"/>
<name>A0AAV4TWL5_CAEEX</name>
<accession>A0AAV4TWL5</accession>
<sequence length="98" mass="11847">MMKLTSYFNQYVQKHLNLVFLERSMDRDKLIIWLSRSPDLHPFYIKSLEYEIRAIPDENFVELLSIEYGFVTILDVSTCRSLWLRYYIAADSRFDQLL</sequence>
<protein>
    <submittedName>
        <fullName evidence="1">Uncharacterized protein</fullName>
    </submittedName>
</protein>
<gene>
    <name evidence="1" type="ORF">CEXT_809091</name>
</gene>
<evidence type="ECO:0000313" key="2">
    <source>
        <dbReference type="Proteomes" id="UP001054945"/>
    </source>
</evidence>
<reference evidence="1 2" key="1">
    <citation type="submission" date="2021-06" db="EMBL/GenBank/DDBJ databases">
        <title>Caerostris extrusa draft genome.</title>
        <authorList>
            <person name="Kono N."/>
            <person name="Arakawa K."/>
        </authorList>
    </citation>
    <scope>NUCLEOTIDE SEQUENCE [LARGE SCALE GENOMIC DNA]</scope>
</reference>
<dbReference type="Proteomes" id="UP001054945">
    <property type="component" value="Unassembled WGS sequence"/>
</dbReference>
<dbReference type="AlphaFoldDB" id="A0AAV4TWL5"/>
<keyword evidence="2" id="KW-1185">Reference proteome</keyword>